<dbReference type="PANTHER" id="PTHR43440:SF1">
    <property type="entry name" value="UREASE"/>
    <property type="match status" value="1"/>
</dbReference>
<dbReference type="Pfam" id="PF00449">
    <property type="entry name" value="Urease_alpha"/>
    <property type="match status" value="1"/>
</dbReference>
<evidence type="ECO:0000256" key="10">
    <source>
        <dbReference type="PROSITE-ProRule" id="PRU00700"/>
    </source>
</evidence>
<dbReference type="NCBIfam" id="NF009686">
    <property type="entry name" value="PRK13207.1"/>
    <property type="match status" value="1"/>
</dbReference>
<keyword evidence="3 5" id="KW-0479">Metal-binding</keyword>
<feature type="binding site" evidence="5 10">
    <location>
        <position position="221"/>
    </location>
    <ligand>
        <name>substrate</name>
    </ligand>
</feature>
<keyword evidence="5 10" id="KW-0963">Cytoplasm</keyword>
<feature type="active site" description="Proton donor" evidence="5 9">
    <location>
        <position position="322"/>
    </location>
</feature>
<protein>
    <recommendedName>
        <fullName evidence="5 6">Urease subunit alpha</fullName>
        <ecNumber evidence="5 6">3.5.1.5</ecNumber>
    </recommendedName>
    <alternativeName>
        <fullName evidence="5">Urea amidohydrolase subunit alpha</fullName>
    </alternativeName>
</protein>
<dbReference type="PANTHER" id="PTHR43440">
    <property type="entry name" value="UREASE"/>
    <property type="match status" value="1"/>
</dbReference>
<evidence type="ECO:0000256" key="8">
    <source>
        <dbReference type="PIRSR" id="PIRSR611612-51"/>
    </source>
</evidence>
<dbReference type="InterPro" id="IPR011612">
    <property type="entry name" value="Urease_alpha_N_dom"/>
</dbReference>
<dbReference type="SUPFAM" id="SSF51556">
    <property type="entry name" value="Metallo-dependent hydrolases"/>
    <property type="match status" value="1"/>
</dbReference>
<feature type="binding site" description="via carbamate group" evidence="5 8">
    <location>
        <position position="219"/>
    </location>
    <ligand>
        <name>Ni(2+)</name>
        <dbReference type="ChEBI" id="CHEBI:49786"/>
        <label>2</label>
    </ligand>
</feature>
<dbReference type="AlphaFoldDB" id="A0A1E7X609"/>
<evidence type="ECO:0000256" key="9">
    <source>
        <dbReference type="PIRSR" id="PIRSR611612-52"/>
    </source>
</evidence>
<dbReference type="GO" id="GO:0043419">
    <property type="term" value="P:urea catabolic process"/>
    <property type="evidence" value="ECO:0007669"/>
    <property type="project" value="UniProtKB-UniRule"/>
</dbReference>
<comment type="PTM">
    <text evidence="5">Carboxylation allows a single lysine to coordinate two nickel ions.</text>
</comment>
<comment type="PTM">
    <text evidence="7">Carbamylation allows a single lysine to coordinate two nickel ions.</text>
</comment>
<evidence type="ECO:0000313" key="14">
    <source>
        <dbReference type="EMBL" id="OFA08381.1"/>
    </source>
</evidence>
<comment type="subunit">
    <text evidence="5">Heterotrimer of UreA (gamma), UreB (beta) and UreC (alpha) subunits. Three heterotrimers associate to form the active enzyme.</text>
</comment>
<evidence type="ECO:0000256" key="3">
    <source>
        <dbReference type="ARBA" id="ARBA00022723"/>
    </source>
</evidence>
<evidence type="ECO:0000256" key="6">
    <source>
        <dbReference type="NCBIfam" id="TIGR01792"/>
    </source>
</evidence>
<comment type="catalytic activity">
    <reaction evidence="5 11">
        <text>urea + 2 H2O + H(+) = hydrogencarbonate + 2 NH4(+)</text>
        <dbReference type="Rhea" id="RHEA:20557"/>
        <dbReference type="ChEBI" id="CHEBI:15377"/>
        <dbReference type="ChEBI" id="CHEBI:15378"/>
        <dbReference type="ChEBI" id="CHEBI:16199"/>
        <dbReference type="ChEBI" id="CHEBI:17544"/>
        <dbReference type="ChEBI" id="CHEBI:28938"/>
        <dbReference type="EC" id="3.5.1.5"/>
    </reaction>
</comment>
<dbReference type="Pfam" id="PF01979">
    <property type="entry name" value="Amidohydro_1"/>
    <property type="match status" value="1"/>
</dbReference>
<keyword evidence="2 5" id="KW-0533">Nickel</keyword>
<dbReference type="CDD" id="cd00375">
    <property type="entry name" value="Urease_alpha"/>
    <property type="match status" value="1"/>
</dbReference>
<feature type="binding site" evidence="5 8">
    <location>
        <position position="362"/>
    </location>
    <ligand>
        <name>Ni(2+)</name>
        <dbReference type="ChEBI" id="CHEBI:49786"/>
        <label>1</label>
    </ligand>
</feature>
<reference evidence="15" key="1">
    <citation type="journal article" date="2016" name="Front. Microbiol.">
        <title>Molecular Keys to the Janthinobacterium and Duganella spp. Interaction with the Plant Pathogen Fusarium graminearum.</title>
        <authorList>
            <person name="Haack F.S."/>
            <person name="Poehlein A."/>
            <person name="Kroger C."/>
            <person name="Voigt C.A."/>
            <person name="Piepenbring M."/>
            <person name="Bode H.B."/>
            <person name="Daniel R."/>
            <person name="Schafer W."/>
            <person name="Streit W.R."/>
        </authorList>
    </citation>
    <scope>NUCLEOTIDE SEQUENCE [LARGE SCALE GENOMIC DNA]</scope>
    <source>
        <strain evidence="15">T54</strain>
    </source>
</reference>
<dbReference type="PATRIC" id="fig|762836.4.peg.827"/>
<evidence type="ECO:0000256" key="12">
    <source>
        <dbReference type="RuleBase" id="RU004158"/>
    </source>
</evidence>
<comment type="caution">
    <text evidence="14">The sequence shown here is derived from an EMBL/GenBank/DDBJ whole genome shotgun (WGS) entry which is preliminary data.</text>
</comment>
<dbReference type="UniPathway" id="UPA00258">
    <property type="reaction ID" value="UER00370"/>
</dbReference>
<dbReference type="GO" id="GO:0009039">
    <property type="term" value="F:urease activity"/>
    <property type="evidence" value="ECO:0007669"/>
    <property type="project" value="UniProtKB-UniRule"/>
</dbReference>
<dbReference type="InterPro" id="IPR006680">
    <property type="entry name" value="Amidohydro-rel"/>
</dbReference>
<evidence type="ECO:0000256" key="5">
    <source>
        <dbReference type="HAMAP-Rule" id="MF_01953"/>
    </source>
</evidence>
<dbReference type="RefSeq" id="WP_070246544.1">
    <property type="nucleotide sequence ID" value="NZ_LROM01000049.1"/>
</dbReference>
<dbReference type="InterPro" id="IPR029754">
    <property type="entry name" value="Urease_Ni-bd"/>
</dbReference>
<dbReference type="SUPFAM" id="SSF51338">
    <property type="entry name" value="Composite domain of metallo-dependent hydrolases"/>
    <property type="match status" value="2"/>
</dbReference>
<dbReference type="InterPro" id="IPR017950">
    <property type="entry name" value="Urease_AS"/>
</dbReference>
<feature type="binding site" evidence="5 8">
    <location>
        <position position="248"/>
    </location>
    <ligand>
        <name>Ni(2+)</name>
        <dbReference type="ChEBI" id="CHEBI:49786"/>
        <label>2</label>
    </ligand>
</feature>
<dbReference type="Proteomes" id="UP000175989">
    <property type="component" value="Unassembled WGS sequence"/>
</dbReference>
<dbReference type="NCBIfam" id="NF009685">
    <property type="entry name" value="PRK13206.1"/>
    <property type="match status" value="1"/>
</dbReference>
<evidence type="ECO:0000256" key="1">
    <source>
        <dbReference type="ARBA" id="ARBA00004897"/>
    </source>
</evidence>
<evidence type="ECO:0000256" key="4">
    <source>
        <dbReference type="ARBA" id="ARBA00022801"/>
    </source>
</evidence>
<gene>
    <name evidence="5 14" type="primary">ureC</name>
    <name evidence="14" type="ORF">DUPY_07850</name>
</gene>
<keyword evidence="4 5" id="KW-0378">Hydrolase</keyword>
<comment type="pathway">
    <text evidence="1 5">Nitrogen metabolism; urea degradation; CO(2) and NH(3) from urea (urease route): step 1/1.</text>
</comment>
<feature type="binding site" description="via carbamate group" evidence="5 8">
    <location>
        <position position="219"/>
    </location>
    <ligand>
        <name>Ni(2+)</name>
        <dbReference type="ChEBI" id="CHEBI:49786"/>
        <label>1</label>
    </ligand>
</feature>
<dbReference type="OrthoDB" id="9802793at2"/>
<dbReference type="PRINTS" id="PR01752">
    <property type="entry name" value="UREASE"/>
</dbReference>
<dbReference type="EC" id="3.5.1.5" evidence="5 6"/>
<dbReference type="Gene3D" id="3.20.20.140">
    <property type="entry name" value="Metal-dependent hydrolases"/>
    <property type="match status" value="1"/>
</dbReference>
<name>A0A1E7X609_9BURK</name>
<dbReference type="GO" id="GO:0016151">
    <property type="term" value="F:nickel cation binding"/>
    <property type="evidence" value="ECO:0007669"/>
    <property type="project" value="UniProtKB-UniRule"/>
</dbReference>
<dbReference type="InterPro" id="IPR011059">
    <property type="entry name" value="Metal-dep_hydrolase_composite"/>
</dbReference>
<evidence type="ECO:0000256" key="7">
    <source>
        <dbReference type="PIRSR" id="PIRSR611612-50"/>
    </source>
</evidence>
<feature type="domain" description="Urease" evidence="13">
    <location>
        <begin position="131"/>
        <end position="568"/>
    </location>
</feature>
<dbReference type="InterPro" id="IPR050112">
    <property type="entry name" value="Urease_alpha_subunit"/>
</dbReference>
<evidence type="ECO:0000256" key="11">
    <source>
        <dbReference type="RuleBase" id="RU000510"/>
    </source>
</evidence>
<sequence length="568" mass="60925">MATISRRAYSEMFGPTTGDRIRLADTELFIEIEKDYAIYGEEVKFGGGKVIRDGMGQSQRCRTDPLVMDTVITNAVIVDHWGIVKADIGLRDGMIAAIGKAGNPDIQPGVDMIIAAATEIIAGEGKIVTAGGVDTHIHFICPQQIEEALMSGVTTMIGGGTGPSAGTSATTCTPGPWHLHSMLQAADAFPMNLGFLGKGNVSLPAPLEEQVRAGAIGLKLHEDWGSTPAAIDNCLTVADEMDVQVAIHSDTLNEGGYLADTIAAFKDRTIHTFHTEGAGGGHAPDIIAAVGESNVLPSSTNPTRPFTVNTLDEHLDMLMVCHHLDPAIVEDVAFAESRIRRETIAAEDILHDIGAISMMSSDSQAMGRVGEVVLRTWQTAHKMKVQRGPLPQDSSDNDNFRVKRYVAKYTINPAITHGIAHAVGSVEVGKIADLVLWKPAFFGVKPSTIIKGGMIAAAPMGDPNASIPTPQPVHYRMMFGAFGGGLKKSFTFVSQSAYDDGIGERLKLNKTLIVAKNMRALRKSDMIHNDLAPKMDVNPETYEVRANGELLVCEAASVLPMAQRYFLF</sequence>
<proteinExistence type="inferred from homology"/>
<dbReference type="PROSITE" id="PS51368">
    <property type="entry name" value="UREASE_3"/>
    <property type="match status" value="1"/>
</dbReference>
<dbReference type="InterPro" id="IPR032466">
    <property type="entry name" value="Metal_Hydrolase"/>
</dbReference>
<dbReference type="InterPro" id="IPR005848">
    <property type="entry name" value="Urease_asu"/>
</dbReference>
<dbReference type="Gene3D" id="2.30.40.10">
    <property type="entry name" value="Urease, subunit C, domain 1"/>
    <property type="match status" value="1"/>
</dbReference>
<feature type="binding site" evidence="5 8">
    <location>
        <position position="274"/>
    </location>
    <ligand>
        <name>Ni(2+)</name>
        <dbReference type="ChEBI" id="CHEBI:49786"/>
        <label>2</label>
    </ligand>
</feature>
<comment type="similarity">
    <text evidence="5 12">Belongs to the metallo-dependent hydrolases superfamily. Urease alpha subunit family.</text>
</comment>
<dbReference type="InterPro" id="IPR017951">
    <property type="entry name" value="Urease_asu_c"/>
</dbReference>
<organism evidence="14 15">
    <name type="scientific">Duganella phyllosphaerae</name>
    <dbReference type="NCBI Taxonomy" id="762836"/>
    <lineage>
        <taxon>Bacteria</taxon>
        <taxon>Pseudomonadati</taxon>
        <taxon>Pseudomonadota</taxon>
        <taxon>Betaproteobacteria</taxon>
        <taxon>Burkholderiales</taxon>
        <taxon>Oxalobacteraceae</taxon>
        <taxon>Telluria group</taxon>
        <taxon>Duganella</taxon>
    </lineage>
</organism>
<evidence type="ECO:0000313" key="15">
    <source>
        <dbReference type="Proteomes" id="UP000175989"/>
    </source>
</evidence>
<dbReference type="NCBIfam" id="TIGR01792">
    <property type="entry name" value="urease_alph"/>
    <property type="match status" value="1"/>
</dbReference>
<feature type="modified residue" description="N6-carboxylysine" evidence="5 7">
    <location>
        <position position="219"/>
    </location>
</feature>
<accession>A0A1E7X609</accession>
<keyword evidence="15" id="KW-1185">Reference proteome</keyword>
<dbReference type="GO" id="GO:0005737">
    <property type="term" value="C:cytoplasm"/>
    <property type="evidence" value="ECO:0007669"/>
    <property type="project" value="UniProtKB-SubCell"/>
</dbReference>
<comment type="cofactor">
    <cofactor evidence="5 8 11">
        <name>Ni cation</name>
        <dbReference type="ChEBI" id="CHEBI:25516"/>
    </cofactor>
    <text evidence="5 8 11">Binds 2 nickel ions per subunit.</text>
</comment>
<comment type="subcellular location">
    <subcellularLocation>
        <location evidence="5 10">Cytoplasm</location>
    </subcellularLocation>
</comment>
<feature type="binding site" evidence="5 8">
    <location>
        <position position="136"/>
    </location>
    <ligand>
        <name>Ni(2+)</name>
        <dbReference type="ChEBI" id="CHEBI:49786"/>
        <label>1</label>
    </ligand>
</feature>
<dbReference type="PROSITE" id="PS01120">
    <property type="entry name" value="UREASE_1"/>
    <property type="match status" value="1"/>
</dbReference>
<dbReference type="HAMAP" id="MF_01953">
    <property type="entry name" value="Urease_alpha"/>
    <property type="match status" value="1"/>
</dbReference>
<feature type="binding site" evidence="5 8">
    <location>
        <position position="138"/>
    </location>
    <ligand>
        <name>Ni(2+)</name>
        <dbReference type="ChEBI" id="CHEBI:49786"/>
        <label>1</label>
    </ligand>
</feature>
<evidence type="ECO:0000259" key="13">
    <source>
        <dbReference type="PROSITE" id="PS51368"/>
    </source>
</evidence>
<dbReference type="PROSITE" id="PS00145">
    <property type="entry name" value="UREASE_2"/>
    <property type="match status" value="1"/>
</dbReference>
<evidence type="ECO:0000256" key="2">
    <source>
        <dbReference type="ARBA" id="ARBA00022596"/>
    </source>
</evidence>
<dbReference type="EMBL" id="LROM01000049">
    <property type="protein sequence ID" value="OFA08381.1"/>
    <property type="molecule type" value="Genomic_DNA"/>
</dbReference>